<dbReference type="InterPro" id="IPR051323">
    <property type="entry name" value="AtsK-like"/>
</dbReference>
<reference evidence="8" key="2">
    <citation type="journal article" date="2022" name="Microb. Genom.">
        <title>A chromosome-scale genome assembly of the tomato pathogen Cladosporium fulvum reveals a compartmentalized genome architecture and the presence of a dispensable chromosome.</title>
        <authorList>
            <person name="Zaccaron A.Z."/>
            <person name="Chen L.H."/>
            <person name="Samaras A."/>
            <person name="Stergiopoulos I."/>
        </authorList>
    </citation>
    <scope>NUCLEOTIDE SEQUENCE</scope>
    <source>
        <strain evidence="8">Race5_Kim</strain>
    </source>
</reference>
<proteinExistence type="inferred from homology"/>
<dbReference type="OrthoDB" id="10257314at2759"/>
<protein>
    <submittedName>
        <fullName evidence="8">Alpha-ketoglutarate-dependent dioxygenase oryG</fullName>
    </submittedName>
</protein>
<dbReference type="Proteomes" id="UP000756132">
    <property type="component" value="Chromosome 3"/>
</dbReference>
<keyword evidence="9" id="KW-1185">Reference proteome</keyword>
<evidence type="ECO:0000256" key="1">
    <source>
        <dbReference type="ARBA" id="ARBA00001954"/>
    </source>
</evidence>
<evidence type="ECO:0000313" key="9">
    <source>
        <dbReference type="Proteomes" id="UP000756132"/>
    </source>
</evidence>
<dbReference type="RefSeq" id="XP_047759738.1">
    <property type="nucleotide sequence ID" value="XM_047907726.1"/>
</dbReference>
<dbReference type="AlphaFoldDB" id="A0A9Q8LDF9"/>
<gene>
    <name evidence="8" type="ORF">CLAFUR5_08578</name>
</gene>
<dbReference type="GeneID" id="71988456"/>
<dbReference type="PANTHER" id="PTHR30468:SF10">
    <property type="entry name" value="TAUD_TFDA-LIKE DOMAIN-CONTAINING PROTEIN"/>
    <property type="match status" value="1"/>
</dbReference>
<organism evidence="8 9">
    <name type="scientific">Passalora fulva</name>
    <name type="common">Tomato leaf mold</name>
    <name type="synonym">Cladosporium fulvum</name>
    <dbReference type="NCBI Taxonomy" id="5499"/>
    <lineage>
        <taxon>Eukaryota</taxon>
        <taxon>Fungi</taxon>
        <taxon>Dikarya</taxon>
        <taxon>Ascomycota</taxon>
        <taxon>Pezizomycotina</taxon>
        <taxon>Dothideomycetes</taxon>
        <taxon>Dothideomycetidae</taxon>
        <taxon>Mycosphaerellales</taxon>
        <taxon>Mycosphaerellaceae</taxon>
        <taxon>Fulvia</taxon>
    </lineage>
</organism>
<comment type="similarity">
    <text evidence="2">Belongs to the TfdA dioxygenase family.</text>
</comment>
<dbReference type="SUPFAM" id="SSF51197">
    <property type="entry name" value="Clavaminate synthase-like"/>
    <property type="match status" value="1"/>
</dbReference>
<dbReference type="GO" id="GO:0005737">
    <property type="term" value="C:cytoplasm"/>
    <property type="evidence" value="ECO:0007669"/>
    <property type="project" value="TreeGrafter"/>
</dbReference>
<dbReference type="Pfam" id="PF02668">
    <property type="entry name" value="TauD"/>
    <property type="match status" value="1"/>
</dbReference>
<feature type="domain" description="TauD/TfdA-like" evidence="7">
    <location>
        <begin position="45"/>
        <end position="337"/>
    </location>
</feature>
<dbReference type="InterPro" id="IPR003819">
    <property type="entry name" value="TauD/TfdA-like"/>
</dbReference>
<accession>A0A9Q8LDF9</accession>
<evidence type="ECO:0000256" key="4">
    <source>
        <dbReference type="ARBA" id="ARBA00022964"/>
    </source>
</evidence>
<dbReference type="InterPro" id="IPR042098">
    <property type="entry name" value="TauD-like_sf"/>
</dbReference>
<keyword evidence="4 8" id="KW-0223">Dioxygenase</keyword>
<evidence type="ECO:0000256" key="2">
    <source>
        <dbReference type="ARBA" id="ARBA00005896"/>
    </source>
</evidence>
<evidence type="ECO:0000259" key="7">
    <source>
        <dbReference type="Pfam" id="PF02668"/>
    </source>
</evidence>
<name>A0A9Q8LDF9_PASFU</name>
<keyword evidence="5" id="KW-0560">Oxidoreductase</keyword>
<dbReference type="PANTHER" id="PTHR30468">
    <property type="entry name" value="ALPHA-KETOGLUTARATE-DEPENDENT SULFONATE DIOXYGENASE"/>
    <property type="match status" value="1"/>
</dbReference>
<dbReference type="EMBL" id="CP090165">
    <property type="protein sequence ID" value="UJO15372.1"/>
    <property type="molecule type" value="Genomic_DNA"/>
</dbReference>
<evidence type="ECO:0000256" key="5">
    <source>
        <dbReference type="ARBA" id="ARBA00023002"/>
    </source>
</evidence>
<keyword evidence="6" id="KW-0408">Iron</keyword>
<evidence type="ECO:0000256" key="3">
    <source>
        <dbReference type="ARBA" id="ARBA00022723"/>
    </source>
</evidence>
<reference evidence="8" key="1">
    <citation type="submission" date="2021-12" db="EMBL/GenBank/DDBJ databases">
        <authorList>
            <person name="Zaccaron A."/>
            <person name="Stergiopoulos I."/>
        </authorList>
    </citation>
    <scope>NUCLEOTIDE SEQUENCE</scope>
    <source>
        <strain evidence="8">Race5_Kim</strain>
    </source>
</reference>
<dbReference type="Gene3D" id="3.60.130.10">
    <property type="entry name" value="Clavaminate synthase-like"/>
    <property type="match status" value="1"/>
</dbReference>
<evidence type="ECO:0000256" key="6">
    <source>
        <dbReference type="ARBA" id="ARBA00023004"/>
    </source>
</evidence>
<dbReference type="GO" id="GO:0016706">
    <property type="term" value="F:2-oxoglutarate-dependent dioxygenase activity"/>
    <property type="evidence" value="ECO:0007669"/>
    <property type="project" value="TreeGrafter"/>
</dbReference>
<dbReference type="GO" id="GO:0046872">
    <property type="term" value="F:metal ion binding"/>
    <property type="evidence" value="ECO:0007669"/>
    <property type="project" value="UniProtKB-KW"/>
</dbReference>
<keyword evidence="3" id="KW-0479">Metal-binding</keyword>
<evidence type="ECO:0000313" key="8">
    <source>
        <dbReference type="EMBL" id="UJO15372.1"/>
    </source>
</evidence>
<dbReference type="KEGG" id="ffu:CLAFUR5_08578"/>
<comment type="cofactor">
    <cofactor evidence="1">
        <name>Fe(2+)</name>
        <dbReference type="ChEBI" id="CHEBI:29033"/>
    </cofactor>
</comment>
<sequence>MASSQDALDHLVRANGHSDVHSTKHALVQEPLELGGHLKKYKSFKSTPIIGTEYPDANLAEWLTASNSDRLIRDLAITISRRGVVFFRAQRDLTDVLQKELAHRLGKLTGKPESSYLHIHPLSNFNDDKDLHINVITTDKAAAPAEDLWKNRPADIRNAWHTDAGYEPNPPDYSVLKLTKMPKCGGDTIWASSCETYDKISPAYRGFLEGLTATFSQARLPKVAAEKGFELYSMPRGSPSNVGTSLTTMHPVVRTNPVTGWKSLFAVGNHVATINDVTPDENRRLQDWFLQMIVEEHDTQLRHRWENEFDVAIWDNRTVYHSAIFDYAGLGVRTGHRAVGIGEQPYFNPNSLTRREALAKVADGGWADY</sequence>